<dbReference type="EMBL" id="BAAFGZ010000376">
    <property type="protein sequence ID" value="GAB0138219.1"/>
    <property type="molecule type" value="Genomic_DNA"/>
</dbReference>
<feature type="region of interest" description="Disordered" evidence="4">
    <location>
        <begin position="96"/>
        <end position="131"/>
    </location>
</feature>
<feature type="signal peptide" evidence="5">
    <location>
        <begin position="1"/>
        <end position="22"/>
    </location>
</feature>
<comment type="similarity">
    <text evidence="3">Belongs to the secreted LysM effector family.</text>
</comment>
<evidence type="ECO:0000313" key="8">
    <source>
        <dbReference type="Proteomes" id="UP001562357"/>
    </source>
</evidence>
<evidence type="ECO:0000313" key="7">
    <source>
        <dbReference type="EMBL" id="GAB0138219.1"/>
    </source>
</evidence>
<name>A0ABQ0CXN5_9HYPO</name>
<organism evidence="7 8">
    <name type="scientific">Epichloe bromicola</name>
    <dbReference type="NCBI Taxonomy" id="79588"/>
    <lineage>
        <taxon>Eukaryota</taxon>
        <taxon>Fungi</taxon>
        <taxon>Dikarya</taxon>
        <taxon>Ascomycota</taxon>
        <taxon>Pezizomycotina</taxon>
        <taxon>Sordariomycetes</taxon>
        <taxon>Hypocreomycetidae</taxon>
        <taxon>Hypocreales</taxon>
        <taxon>Clavicipitaceae</taxon>
        <taxon>Epichloe</taxon>
    </lineage>
</organism>
<sequence length="616" mass="66327">MAISILTRAVAICCLLSGLSNAQETSPKGPTFPGTVKNCNAWHTVVQGDSCATVETKYEIQHKQFIQWNPDVSQDCTKNFWLGNSYCVGVSKTPPPTTTSSTKTNGPPTPAPSPTQPGTTTKYLQRSTAPGTTTKCNRWHVVVEGDDCAVVEKKYGIAHADFIKWNPAVPSDCKTNFWKGYAYCVSIDPNAPEITSTTSSTKSSITSSSSSINSTYSTRLPITSDNITTPTVGTDWPPKETQAGRPKLCNLWHLATGSDTCVLIAERYRGLTLEKFLSMNPEVHSDCSGLFVDWWYCVGTKPESSLTLTWNPTTSKIDVPNPTSFTPSVTPTMTEPVTPTPFDSGMVKGCDGFYQASTSQNCQGILKVYSIISEKQLLDWNPGLKGDCNAFKSGYWYCVADFASMTFPLPSTTAGLPSPPAEGAYTKDCVGWYQVGKVPLTCDLLVTLFGTFPKQQFIDWNAVAGNCEDYLIPDGYYCIAIPSTLKTRTAPLSLPAFPTEAPVQTGIKADCSKFWHVSRTDTCDKIVRVNGISLADFLSWNPAVGSSCDNLKSDYNVCVGIGGPVRTSTPQGQSSSPTPTPTSLPYTSTSSSFSIPPTTKSSGGVATPLPTQVSLV</sequence>
<accession>A0ABQ0CXN5</accession>
<feature type="domain" description="LysM" evidence="6">
    <location>
        <begin position="41"/>
        <end position="88"/>
    </location>
</feature>
<feature type="compositionally biased region" description="Polar residues" evidence="4">
    <location>
        <begin position="122"/>
        <end position="131"/>
    </location>
</feature>
<dbReference type="InterPro" id="IPR036779">
    <property type="entry name" value="LysM_dom_sf"/>
</dbReference>
<feature type="chain" id="PRO_5046731389" description="LysM domain-containing protein" evidence="5">
    <location>
        <begin position="23"/>
        <end position="616"/>
    </location>
</feature>
<dbReference type="PROSITE" id="PS51782">
    <property type="entry name" value="LYSM"/>
    <property type="match status" value="5"/>
</dbReference>
<keyword evidence="8" id="KW-1185">Reference proteome</keyword>
<evidence type="ECO:0000256" key="4">
    <source>
        <dbReference type="SAM" id="MobiDB-lite"/>
    </source>
</evidence>
<proteinExistence type="inferred from homology"/>
<feature type="domain" description="LysM" evidence="6">
    <location>
        <begin position="251"/>
        <end position="298"/>
    </location>
</feature>
<dbReference type="InterPro" id="IPR018392">
    <property type="entry name" value="LysM"/>
</dbReference>
<feature type="region of interest" description="Disordered" evidence="4">
    <location>
        <begin position="566"/>
        <end position="616"/>
    </location>
</feature>
<feature type="domain" description="LysM" evidence="6">
    <location>
        <begin position="352"/>
        <end position="399"/>
    </location>
</feature>
<protein>
    <recommendedName>
        <fullName evidence="6">LysM domain-containing protein</fullName>
    </recommendedName>
</protein>
<dbReference type="Proteomes" id="UP001562357">
    <property type="component" value="Unassembled WGS sequence"/>
</dbReference>
<dbReference type="CDD" id="cd00118">
    <property type="entry name" value="LysM"/>
    <property type="match status" value="3"/>
</dbReference>
<comment type="caution">
    <text evidence="7">The sequence shown here is derived from an EMBL/GenBank/DDBJ whole genome shotgun (WGS) entry which is preliminary data.</text>
</comment>
<feature type="domain" description="LysM" evidence="6">
    <location>
        <begin position="513"/>
        <end position="559"/>
    </location>
</feature>
<evidence type="ECO:0000259" key="6">
    <source>
        <dbReference type="PROSITE" id="PS51782"/>
    </source>
</evidence>
<keyword evidence="5" id="KW-0732">Signal</keyword>
<dbReference type="SUPFAM" id="SSF54106">
    <property type="entry name" value="LysM domain"/>
    <property type="match status" value="3"/>
</dbReference>
<feature type="compositionally biased region" description="Low complexity" evidence="4">
    <location>
        <begin position="567"/>
        <end position="602"/>
    </location>
</feature>
<dbReference type="InterPro" id="IPR052210">
    <property type="entry name" value="LysM1-like"/>
</dbReference>
<keyword evidence="1" id="KW-0147">Chitin-binding</keyword>
<dbReference type="Gene3D" id="3.10.350.10">
    <property type="entry name" value="LysM domain"/>
    <property type="match status" value="5"/>
</dbReference>
<reference evidence="8" key="1">
    <citation type="submission" date="2024-06" db="EMBL/GenBank/DDBJ databases">
        <title>Draft Genome Sequences of Epichloe bromicola Strains Isolated from Elymus ciliaris.</title>
        <authorList>
            <consortium name="Epichloe bromicola genome sequencing consortium"/>
            <person name="Miura A."/>
            <person name="Imano S."/>
            <person name="Ashida A."/>
            <person name="Sato I."/>
            <person name="Chiba S."/>
            <person name="Tanaka A."/>
            <person name="Camagna M."/>
            <person name="Takemoto D."/>
        </authorList>
    </citation>
    <scope>NUCLEOTIDE SEQUENCE [LARGE SCALE GENOMIC DNA]</scope>
    <source>
        <strain evidence="8">DP</strain>
    </source>
</reference>
<evidence type="ECO:0000256" key="3">
    <source>
        <dbReference type="ARBA" id="ARBA00044955"/>
    </source>
</evidence>
<dbReference type="Pfam" id="PF01476">
    <property type="entry name" value="LysM"/>
    <property type="match status" value="2"/>
</dbReference>
<keyword evidence="2" id="KW-0843">Virulence</keyword>
<evidence type="ECO:0000256" key="5">
    <source>
        <dbReference type="SAM" id="SignalP"/>
    </source>
</evidence>
<evidence type="ECO:0000256" key="1">
    <source>
        <dbReference type="ARBA" id="ARBA00022669"/>
    </source>
</evidence>
<dbReference type="SMART" id="SM00257">
    <property type="entry name" value="LysM"/>
    <property type="match status" value="3"/>
</dbReference>
<gene>
    <name evidence="7" type="primary">g6458</name>
    <name evidence="7" type="ORF">EsDP_00006458</name>
</gene>
<dbReference type="PANTHER" id="PTHR34997">
    <property type="entry name" value="AM15"/>
    <property type="match status" value="1"/>
</dbReference>
<feature type="domain" description="LysM" evidence="6">
    <location>
        <begin position="138"/>
        <end position="185"/>
    </location>
</feature>
<evidence type="ECO:0000256" key="2">
    <source>
        <dbReference type="ARBA" id="ARBA00023026"/>
    </source>
</evidence>
<dbReference type="PANTHER" id="PTHR34997:SF1">
    <property type="entry name" value="PEPTIDOGLYCAN-BINDING LYSIN DOMAIN"/>
    <property type="match status" value="1"/>
</dbReference>